<dbReference type="PROSITE" id="PS51257">
    <property type="entry name" value="PROKAR_LIPOPROTEIN"/>
    <property type="match status" value="1"/>
</dbReference>
<gene>
    <name evidence="5" type="ORF">K7J14_06000</name>
</gene>
<dbReference type="Gene3D" id="2.40.30.170">
    <property type="match status" value="1"/>
</dbReference>
<comment type="similarity">
    <text evidence="1">Belongs to the membrane fusion protein (MFP) (TC 8.A.1) family.</text>
</comment>
<evidence type="ECO:0000313" key="5">
    <source>
        <dbReference type="EMBL" id="MCD1654254.1"/>
    </source>
</evidence>
<evidence type="ECO:0000256" key="1">
    <source>
        <dbReference type="ARBA" id="ARBA00009477"/>
    </source>
</evidence>
<dbReference type="InterPro" id="IPR058637">
    <property type="entry name" value="YknX-like_C"/>
</dbReference>
<dbReference type="GO" id="GO:1990281">
    <property type="term" value="C:efflux pump complex"/>
    <property type="evidence" value="ECO:0007669"/>
    <property type="project" value="TreeGrafter"/>
</dbReference>
<evidence type="ECO:0000259" key="3">
    <source>
        <dbReference type="Pfam" id="PF25954"/>
    </source>
</evidence>
<keyword evidence="2" id="KW-0732">Signal</keyword>
<dbReference type="AlphaFoldDB" id="A0AAE3JKU7"/>
<dbReference type="GO" id="GO:0015562">
    <property type="term" value="F:efflux transmembrane transporter activity"/>
    <property type="evidence" value="ECO:0007669"/>
    <property type="project" value="TreeGrafter"/>
</dbReference>
<dbReference type="InterPro" id="IPR058792">
    <property type="entry name" value="Beta-barrel_RND_2"/>
</dbReference>
<dbReference type="NCBIfam" id="TIGR01730">
    <property type="entry name" value="RND_mfp"/>
    <property type="match status" value="1"/>
</dbReference>
<name>A0AAE3JKU7_9SPIR</name>
<organism evidence="5 6">
    <name type="scientific">Teretinema zuelzerae</name>
    <dbReference type="NCBI Taxonomy" id="156"/>
    <lineage>
        <taxon>Bacteria</taxon>
        <taxon>Pseudomonadati</taxon>
        <taxon>Spirochaetota</taxon>
        <taxon>Spirochaetia</taxon>
        <taxon>Spirochaetales</taxon>
        <taxon>Treponemataceae</taxon>
        <taxon>Teretinema</taxon>
    </lineage>
</organism>
<dbReference type="EMBL" id="JAINWA010000001">
    <property type="protein sequence ID" value="MCD1654254.1"/>
    <property type="molecule type" value="Genomic_DNA"/>
</dbReference>
<comment type="caution">
    <text evidence="5">The sequence shown here is derived from an EMBL/GenBank/DDBJ whole genome shotgun (WGS) entry which is preliminary data.</text>
</comment>
<dbReference type="RefSeq" id="WP_230754303.1">
    <property type="nucleotide sequence ID" value="NZ_JAINWA010000001.1"/>
</dbReference>
<dbReference type="Proteomes" id="UP001198163">
    <property type="component" value="Unassembled WGS sequence"/>
</dbReference>
<feature type="domain" description="YknX-like C-terminal permuted SH3-like" evidence="4">
    <location>
        <begin position="234"/>
        <end position="311"/>
    </location>
</feature>
<feature type="domain" description="CusB-like beta-barrel" evidence="3">
    <location>
        <begin position="154"/>
        <end position="227"/>
    </location>
</feature>
<dbReference type="Pfam" id="PF25954">
    <property type="entry name" value="Beta-barrel_RND_2"/>
    <property type="match status" value="1"/>
</dbReference>
<dbReference type="Pfam" id="PF25989">
    <property type="entry name" value="YknX_C"/>
    <property type="match status" value="1"/>
</dbReference>
<dbReference type="Gene3D" id="2.40.420.20">
    <property type="match status" value="1"/>
</dbReference>
<reference evidence="5" key="1">
    <citation type="submission" date="2021-08" db="EMBL/GenBank/DDBJ databases">
        <title>Comparative analyses of Brucepasteria parasyntrophica and Teretinema zuelzerae.</title>
        <authorList>
            <person name="Song Y."/>
            <person name="Brune A."/>
        </authorList>
    </citation>
    <scope>NUCLEOTIDE SEQUENCE</scope>
    <source>
        <strain evidence="5">DSM 1903</strain>
    </source>
</reference>
<dbReference type="PANTHER" id="PTHR30469">
    <property type="entry name" value="MULTIDRUG RESISTANCE PROTEIN MDTA"/>
    <property type="match status" value="1"/>
</dbReference>
<sequence length="325" mass="34942">MRKQTVLTAAGAAVLLAGGLFVSCGPKKEEAETDSKTETTADEAVFAVTTIPATKGELHEYLQFSGDVTAKTSLDILPDAAGKIVEVKVKVGDRVEKNSIVALVDASRPGMTYEPGPVKSPISGTITAVNVVPGNMVSQQMSVAKVSKTETLQVTMNVPERFVSKIRAEQKAWLRFDAYPGEVFPARIEEISPVLDQTSRTMAVKLALTDPDPRIKAGMFARVKLITDTRTNIVKIPDSAVITRFGETFVFVAVPGESAETEKEVFTVRKQPVKAGIRVDDKIEILSGLTAQDEVVVRGQTLLEDGSKVNVVARLEALPAMESAE</sequence>
<evidence type="ECO:0000259" key="4">
    <source>
        <dbReference type="Pfam" id="PF25989"/>
    </source>
</evidence>
<accession>A0AAE3JKU7</accession>
<dbReference type="FunFam" id="2.40.30.170:FF:000010">
    <property type="entry name" value="Efflux RND transporter periplasmic adaptor subunit"/>
    <property type="match status" value="1"/>
</dbReference>
<feature type="signal peptide" evidence="2">
    <location>
        <begin position="1"/>
        <end position="22"/>
    </location>
</feature>
<dbReference type="SUPFAM" id="SSF111369">
    <property type="entry name" value="HlyD-like secretion proteins"/>
    <property type="match status" value="1"/>
</dbReference>
<keyword evidence="6" id="KW-1185">Reference proteome</keyword>
<dbReference type="InterPro" id="IPR006143">
    <property type="entry name" value="RND_pump_MFP"/>
</dbReference>
<feature type="chain" id="PRO_5042122253" evidence="2">
    <location>
        <begin position="23"/>
        <end position="325"/>
    </location>
</feature>
<dbReference type="Gene3D" id="2.40.50.100">
    <property type="match status" value="1"/>
</dbReference>
<evidence type="ECO:0000313" key="6">
    <source>
        <dbReference type="Proteomes" id="UP001198163"/>
    </source>
</evidence>
<protein>
    <submittedName>
        <fullName evidence="5">Efflux RND transporter periplasmic adaptor subunit</fullName>
    </submittedName>
</protein>
<proteinExistence type="inferred from homology"/>
<evidence type="ECO:0000256" key="2">
    <source>
        <dbReference type="SAM" id="SignalP"/>
    </source>
</evidence>